<accession>A0A1E3R9P2</accession>
<sequence>MGRASQVCQVEVPQSVKALSTLPRIDYADTFFVDVDPTVERTAEQWAREILEGAPQATRTRLLAGWSSLGLVIGRGQSSDRVLGWQVLRRAPDVVLLGAESRIGMPAQLLITKDGETLVFATLVRFANPVVRALWAAVRPAHLRTVRELLEAARRRAYP</sequence>
<gene>
    <name evidence="1" type="ORF">BHQ17_21660</name>
</gene>
<dbReference type="Proteomes" id="UP000094243">
    <property type="component" value="Unassembled WGS sequence"/>
</dbReference>
<dbReference type="EMBL" id="MIGZ01000158">
    <property type="protein sequence ID" value="ODQ86082.1"/>
    <property type="molecule type" value="Genomic_DNA"/>
</dbReference>
<evidence type="ECO:0008006" key="3">
    <source>
        <dbReference type="Google" id="ProtNLM"/>
    </source>
</evidence>
<protein>
    <recommendedName>
        <fullName evidence="3">DUF2867 domain-containing protein</fullName>
    </recommendedName>
</protein>
<reference evidence="2" key="1">
    <citation type="submission" date="2016-09" db="EMBL/GenBank/DDBJ databases">
        <authorList>
            <person name="Greninger A.L."/>
            <person name="Jerome K.R."/>
            <person name="Mcnair B."/>
            <person name="Wallis C."/>
            <person name="Fang F."/>
        </authorList>
    </citation>
    <scope>NUCLEOTIDE SEQUENCE [LARGE SCALE GENOMIC DNA]</scope>
    <source>
        <strain evidence="2">M7</strain>
    </source>
</reference>
<name>A0A1E3R9P2_9MYCO</name>
<evidence type="ECO:0000313" key="1">
    <source>
        <dbReference type="EMBL" id="ODQ86082.1"/>
    </source>
</evidence>
<evidence type="ECO:0000313" key="2">
    <source>
        <dbReference type="Proteomes" id="UP000094243"/>
    </source>
</evidence>
<organism evidence="1 2">
    <name type="scientific">Mycolicibacterium holsaticum</name>
    <dbReference type="NCBI Taxonomy" id="152142"/>
    <lineage>
        <taxon>Bacteria</taxon>
        <taxon>Bacillati</taxon>
        <taxon>Actinomycetota</taxon>
        <taxon>Actinomycetes</taxon>
        <taxon>Mycobacteriales</taxon>
        <taxon>Mycobacteriaceae</taxon>
        <taxon>Mycolicibacterium</taxon>
    </lineage>
</organism>
<keyword evidence="2" id="KW-1185">Reference proteome</keyword>
<comment type="caution">
    <text evidence="1">The sequence shown here is derived from an EMBL/GenBank/DDBJ whole genome shotgun (WGS) entry which is preliminary data.</text>
</comment>
<proteinExistence type="predicted"/>
<dbReference type="AlphaFoldDB" id="A0A1E3R9P2"/>